<organism evidence="3 4">
    <name type="scientific">Tilletiaria anomala (strain ATCC 24038 / CBS 436.72 / UBC 951)</name>
    <dbReference type="NCBI Taxonomy" id="1037660"/>
    <lineage>
        <taxon>Eukaryota</taxon>
        <taxon>Fungi</taxon>
        <taxon>Dikarya</taxon>
        <taxon>Basidiomycota</taxon>
        <taxon>Ustilaginomycotina</taxon>
        <taxon>Exobasidiomycetes</taxon>
        <taxon>Georgefischeriales</taxon>
        <taxon>Tilletiariaceae</taxon>
        <taxon>Tilletiaria</taxon>
    </lineage>
</organism>
<protein>
    <submittedName>
        <fullName evidence="3">Uncharacterized protein</fullName>
    </submittedName>
</protein>
<reference evidence="3 4" key="1">
    <citation type="submission" date="2014-05" db="EMBL/GenBank/DDBJ databases">
        <title>Draft genome sequence of a rare smut relative, Tilletiaria anomala UBC 951.</title>
        <authorList>
            <consortium name="DOE Joint Genome Institute"/>
            <person name="Toome M."/>
            <person name="Kuo A."/>
            <person name="Henrissat B."/>
            <person name="Lipzen A."/>
            <person name="Tritt A."/>
            <person name="Yoshinaga Y."/>
            <person name="Zane M."/>
            <person name="Barry K."/>
            <person name="Grigoriev I.V."/>
            <person name="Spatafora J.W."/>
            <person name="Aimea M.C."/>
        </authorList>
    </citation>
    <scope>NUCLEOTIDE SEQUENCE [LARGE SCALE GENOMIC DNA]</scope>
    <source>
        <strain evidence="3 4">UBC 951</strain>
    </source>
</reference>
<gene>
    <name evidence="3" type="ORF">K437DRAFT_276977</name>
</gene>
<dbReference type="AlphaFoldDB" id="A0A066V9U5"/>
<evidence type="ECO:0000256" key="2">
    <source>
        <dbReference type="SAM" id="SignalP"/>
    </source>
</evidence>
<feature type="region of interest" description="Disordered" evidence="1">
    <location>
        <begin position="42"/>
        <end position="84"/>
    </location>
</feature>
<proteinExistence type="predicted"/>
<feature type="compositionally biased region" description="Low complexity" evidence="1">
    <location>
        <begin position="42"/>
        <end position="79"/>
    </location>
</feature>
<keyword evidence="4" id="KW-1185">Reference proteome</keyword>
<feature type="compositionally biased region" description="Low complexity" evidence="1">
    <location>
        <begin position="157"/>
        <end position="178"/>
    </location>
</feature>
<dbReference type="GeneID" id="25266789"/>
<feature type="region of interest" description="Disordered" evidence="1">
    <location>
        <begin position="157"/>
        <end position="187"/>
    </location>
</feature>
<comment type="caution">
    <text evidence="3">The sequence shown here is derived from an EMBL/GenBank/DDBJ whole genome shotgun (WGS) entry which is preliminary data.</text>
</comment>
<evidence type="ECO:0000313" key="4">
    <source>
        <dbReference type="Proteomes" id="UP000027361"/>
    </source>
</evidence>
<feature type="non-terminal residue" evidence="3">
    <location>
        <position position="206"/>
    </location>
</feature>
<dbReference type="RefSeq" id="XP_013239812.1">
    <property type="nucleotide sequence ID" value="XM_013384358.1"/>
</dbReference>
<dbReference type="InParanoid" id="A0A066V9U5"/>
<accession>A0A066V9U5</accession>
<dbReference type="EMBL" id="JMSN01000209">
    <property type="protein sequence ID" value="KDN35534.1"/>
    <property type="molecule type" value="Genomic_DNA"/>
</dbReference>
<dbReference type="Proteomes" id="UP000027361">
    <property type="component" value="Unassembled WGS sequence"/>
</dbReference>
<dbReference type="HOGENOM" id="CLU_1332745_0_0_1"/>
<evidence type="ECO:0000313" key="3">
    <source>
        <dbReference type="EMBL" id="KDN35534.1"/>
    </source>
</evidence>
<sequence length="206" mass="21489">MMYTKSIIVSAVLAAASLSAVSAAPVSADGYLQKRCLGGKCNTTNNTTSNQSQSTTISNNSNTSNASNTSQSGNQITQGNNGGGNSFGSASVGKVCGRAFFEAKQHQINDHVSMVTRNMDFSHISGLSKTNLGIGTSLSKTNPGMGKLNVSNVRVHSNTQSSTSNSNSNNTSMHVNNTKSQSSDFSGNMGVMNGVGINCRREFMQL</sequence>
<feature type="chain" id="PRO_5001631853" evidence="2">
    <location>
        <begin position="24"/>
        <end position="206"/>
    </location>
</feature>
<name>A0A066V9U5_TILAU</name>
<evidence type="ECO:0000256" key="1">
    <source>
        <dbReference type="SAM" id="MobiDB-lite"/>
    </source>
</evidence>
<feature type="signal peptide" evidence="2">
    <location>
        <begin position="1"/>
        <end position="23"/>
    </location>
</feature>
<keyword evidence="2" id="KW-0732">Signal</keyword>